<accession>A0A2K3Z2K0</accession>
<dbReference type="EMBL" id="QKXQ01000150">
    <property type="protein sequence ID" value="REH98390.1"/>
    <property type="molecule type" value="Genomic_DNA"/>
</dbReference>
<reference evidence="1 2" key="1">
    <citation type="journal article" date="2018" name="Vet. Microbiol.">
        <title>Characterisation of Staphylococcus felis isolated from cats using whole genome sequencing.</title>
        <authorList>
            <person name="Worthing K."/>
            <person name="Pang S."/>
            <person name="Trott D.J."/>
            <person name="Abraham S."/>
            <person name="Coombs G.W."/>
            <person name="Jordan D."/>
            <person name="McIntyre L."/>
            <person name="Davies M.R."/>
            <person name="Norris J."/>
        </authorList>
    </citation>
    <scope>NUCLEOTIDE SEQUENCE [LARGE SCALE GENOMIC DNA]</scope>
    <source>
        <strain evidence="1 2">F9</strain>
    </source>
</reference>
<sequence length="68" mass="8077">MIILYLVLFVLVMWIGQYVGERLVQNVQKSVILIWLSLIFIIEGLLIYQLMKFFITAVVSILKLFYHE</sequence>
<evidence type="ECO:0000313" key="2">
    <source>
        <dbReference type="Proteomes" id="UP000256562"/>
    </source>
</evidence>
<dbReference type="AlphaFoldDB" id="A0A2K3Z2K0"/>
<protein>
    <submittedName>
        <fullName evidence="1">Uncharacterized protein</fullName>
    </submittedName>
</protein>
<dbReference type="GeneID" id="48056816"/>
<dbReference type="OrthoDB" id="2410289at2"/>
<gene>
    <name evidence="1" type="ORF">DOS83_03545</name>
</gene>
<dbReference type="Proteomes" id="UP000256562">
    <property type="component" value="Unassembled WGS sequence"/>
</dbReference>
<evidence type="ECO:0000313" key="1">
    <source>
        <dbReference type="EMBL" id="REH98390.1"/>
    </source>
</evidence>
<dbReference type="RefSeq" id="WP_103210676.1">
    <property type="nucleotide sequence ID" value="NZ_CAJUZQ010000008.1"/>
</dbReference>
<organism evidence="1 2">
    <name type="scientific">Staphylococcus felis</name>
    <dbReference type="NCBI Taxonomy" id="46127"/>
    <lineage>
        <taxon>Bacteria</taxon>
        <taxon>Bacillati</taxon>
        <taxon>Bacillota</taxon>
        <taxon>Bacilli</taxon>
        <taxon>Bacillales</taxon>
        <taxon>Staphylococcaceae</taxon>
        <taxon>Staphylococcus</taxon>
    </lineage>
</organism>
<dbReference type="KEGG" id="sfq:C7J90_01165"/>
<proteinExistence type="predicted"/>
<comment type="caution">
    <text evidence="1">The sequence shown here is derived from an EMBL/GenBank/DDBJ whole genome shotgun (WGS) entry which is preliminary data.</text>
</comment>
<name>A0A2K3Z2K0_9STAP</name>